<protein>
    <submittedName>
        <fullName evidence="1">Plasmid SOS inhibition protein A</fullName>
    </submittedName>
</protein>
<geneLocation type="plasmid" evidence="1">
    <name>pAsa8</name>
</geneLocation>
<sequence>MYYPIVPYDPLPAAVAYSQHYVLSRKVVGQIPYARAFFRHLTGRSNINATALQRIIPLYNPRAYRYLSKARILDALDTAIATRGAFFPYPLPLDLQDRLFPYQAHRKEQRTLHHIDIHLNRDRKVAMKRRSVQHAAYDTEVERAWQALSASTRQGLGAWYSEWSEHEVNGNSFSDYTFRSLLARWHRVHADGPWSWDDLYHSIPTWKVVLDMQLDITD</sequence>
<dbReference type="InterPro" id="IPR009713">
    <property type="entry name" value="Uncharacterised_PsiA"/>
</dbReference>
<dbReference type="Pfam" id="PF06952">
    <property type="entry name" value="PsiA"/>
    <property type="match status" value="1"/>
</dbReference>
<dbReference type="RefSeq" id="WP_171006540.1">
    <property type="nucleotide sequence ID" value="NZ_KX364409.1"/>
</dbReference>
<keyword evidence="1" id="KW-0614">Plasmid</keyword>
<dbReference type="AlphaFoldDB" id="A0A1I9S210"/>
<proteinExistence type="predicted"/>
<accession>A0A1I9S210</accession>
<dbReference type="EMBL" id="KX364409">
    <property type="protein sequence ID" value="AOZ60602.1"/>
    <property type="molecule type" value="Genomic_DNA"/>
</dbReference>
<reference evidence="1" key="1">
    <citation type="journal article" date="2016" name="Sci. Rep.">
        <title>Diversity of antibiotic-resistance genes in Canadian isolates of Aeromonas salmonicida subsp. salmonicida: dominance of pSN254b and discovery of pAsa8.</title>
        <authorList>
            <person name="Trudel M.V."/>
            <person name="Vincent A.T."/>
            <person name="Attere S.A."/>
            <person name="Labbe M."/>
            <person name="Derome N."/>
            <person name="Culley A.I."/>
            <person name="Charette S.J."/>
        </authorList>
    </citation>
    <scope>NUCLEOTIDE SEQUENCE</scope>
    <source>
        <strain evidence="1">M16474-11</strain>
        <plasmid evidence="1">pAsa8</plasmid>
    </source>
</reference>
<organism evidence="1">
    <name type="scientific">Aeromonas salmonicida subsp. salmonicida</name>
    <dbReference type="NCBI Taxonomy" id="29491"/>
    <lineage>
        <taxon>Bacteria</taxon>
        <taxon>Pseudomonadati</taxon>
        <taxon>Pseudomonadota</taxon>
        <taxon>Gammaproteobacteria</taxon>
        <taxon>Aeromonadales</taxon>
        <taxon>Aeromonadaceae</taxon>
        <taxon>Aeromonas</taxon>
    </lineage>
</organism>
<name>A0A1I9S210_AERSS</name>
<evidence type="ECO:0000313" key="1">
    <source>
        <dbReference type="EMBL" id="AOZ60602.1"/>
    </source>
</evidence>